<evidence type="ECO:0000313" key="6">
    <source>
        <dbReference type="EMBL" id="ORX43215.1"/>
    </source>
</evidence>
<comment type="similarity">
    <text evidence="1">Belongs to the stealth family.</text>
</comment>
<evidence type="ECO:0008006" key="8">
    <source>
        <dbReference type="Google" id="ProtNLM"/>
    </source>
</evidence>
<dbReference type="PANTHER" id="PTHR24045">
    <property type="match status" value="1"/>
</dbReference>
<dbReference type="InterPro" id="IPR021520">
    <property type="entry name" value="Stealth_CR2"/>
</dbReference>
<sequence length="362" mass="43279">AWCRNISIVYTWVNGSDPIHQEIKSKYNGGIKKVDQRDRSMDELRYSLRSLEKNLPWHEGMIFIVSPNQVPHWLNIEHPRVKVIDQASLLPPEANPTFNSFSIEFYLDKIPGLTERFIQLNDDYFFKRYIHPSFFFNQKKYPNFYYGRTHVHKGFDEAYQIAELKQTTWLKKYWGSIFHTNGVIKEKYGDEDHIVMLQHAPYVWYRDIFEPMRQYYGEYISQTLSHKFRHPLDLIPTYAHQHYIMNVASKPGYKLADQPSEHPELDFGFYPHRDAEKWITDYGYRPLSRNAVKNYIRFGTVLDDKQKSLKLFNVIKNGPYLMFNLNDDYTTEEPGQWLLDFMNEMFPKYSLFENDRPATTTV</sequence>
<evidence type="ECO:0000259" key="3">
    <source>
        <dbReference type="Pfam" id="PF11380"/>
    </source>
</evidence>
<protein>
    <recommendedName>
        <fullName evidence="8">Stealth protein CR2 conserved region 2 domain-containing protein</fullName>
    </recommendedName>
</protein>
<accession>A0A1Y1UY58</accession>
<dbReference type="GO" id="GO:0016772">
    <property type="term" value="F:transferase activity, transferring phosphorus-containing groups"/>
    <property type="evidence" value="ECO:0007669"/>
    <property type="project" value="InterPro"/>
</dbReference>
<keyword evidence="7" id="KW-1185">Reference proteome</keyword>
<organism evidence="6 7">
    <name type="scientific">Piromyces finnis</name>
    <dbReference type="NCBI Taxonomy" id="1754191"/>
    <lineage>
        <taxon>Eukaryota</taxon>
        <taxon>Fungi</taxon>
        <taxon>Fungi incertae sedis</taxon>
        <taxon>Chytridiomycota</taxon>
        <taxon>Chytridiomycota incertae sedis</taxon>
        <taxon>Neocallimastigomycetes</taxon>
        <taxon>Neocallimastigales</taxon>
        <taxon>Neocallimastigaceae</taxon>
        <taxon>Piromyces</taxon>
    </lineage>
</organism>
<name>A0A1Y1UY58_9FUNG</name>
<evidence type="ECO:0000259" key="4">
    <source>
        <dbReference type="Pfam" id="PF17101"/>
    </source>
</evidence>
<dbReference type="InterPro" id="IPR031357">
    <property type="entry name" value="Stealth_CR3"/>
</dbReference>
<feature type="non-terminal residue" evidence="6">
    <location>
        <position position="1"/>
    </location>
</feature>
<dbReference type="AlphaFoldDB" id="A0A1Y1UY58"/>
<evidence type="ECO:0000259" key="5">
    <source>
        <dbReference type="Pfam" id="PF17102"/>
    </source>
</evidence>
<dbReference type="Pfam" id="PF17102">
    <property type="entry name" value="Stealth_CR3"/>
    <property type="match status" value="1"/>
</dbReference>
<evidence type="ECO:0000256" key="1">
    <source>
        <dbReference type="ARBA" id="ARBA00007583"/>
    </source>
</evidence>
<evidence type="ECO:0000313" key="7">
    <source>
        <dbReference type="Proteomes" id="UP000193719"/>
    </source>
</evidence>
<dbReference type="Pfam" id="PF17101">
    <property type="entry name" value="Stealth_CR1"/>
    <property type="match status" value="1"/>
</dbReference>
<reference evidence="6 7" key="1">
    <citation type="submission" date="2016-08" db="EMBL/GenBank/DDBJ databases">
        <title>Genomes of anaerobic fungi encode conserved fungal cellulosomes for biomass hydrolysis.</title>
        <authorList>
            <consortium name="DOE Joint Genome Institute"/>
            <person name="Haitjema C.H."/>
            <person name="Gilmore S.P."/>
            <person name="Henske J.K."/>
            <person name="Solomon K.V."/>
            <person name="De Groot R."/>
            <person name="Kuo A."/>
            <person name="Mondo S.J."/>
            <person name="Salamov A.A."/>
            <person name="Labutti K."/>
            <person name="Zhao Z."/>
            <person name="Chiniquy J."/>
            <person name="Barry K."/>
            <person name="Brewer H.M."/>
            <person name="Purvine S.O."/>
            <person name="Wright A.T."/>
            <person name="Boxma B."/>
            <person name="Van Alen T."/>
            <person name="Hackstein J.H."/>
            <person name="Baker S.E."/>
            <person name="Grigoriev I.V."/>
            <person name="O'Malley M.A."/>
        </authorList>
    </citation>
    <scope>NUCLEOTIDE SEQUENCE [LARGE SCALE GENOMIC DNA]</scope>
    <source>
        <strain evidence="7">finn</strain>
    </source>
</reference>
<gene>
    <name evidence="6" type="ORF">BCR36DRAFT_304342</name>
</gene>
<dbReference type="Pfam" id="PF11380">
    <property type="entry name" value="Stealth_CR2"/>
    <property type="match status" value="1"/>
</dbReference>
<dbReference type="GO" id="GO:0005794">
    <property type="term" value="C:Golgi apparatus"/>
    <property type="evidence" value="ECO:0007669"/>
    <property type="project" value="TreeGrafter"/>
</dbReference>
<feature type="domain" description="Stealth protein CR3 conserved region 3" evidence="5">
    <location>
        <begin position="198"/>
        <end position="245"/>
    </location>
</feature>
<dbReference type="EMBL" id="MCFH01000054">
    <property type="protein sequence ID" value="ORX43215.1"/>
    <property type="molecule type" value="Genomic_DNA"/>
</dbReference>
<dbReference type="STRING" id="1754191.A0A1Y1UY58"/>
<dbReference type="OrthoDB" id="2126793at2759"/>
<feature type="domain" description="Stealth protein CR1 conserved region 1" evidence="4">
    <location>
        <begin position="6"/>
        <end position="30"/>
    </location>
</feature>
<dbReference type="Proteomes" id="UP000193719">
    <property type="component" value="Unassembled WGS sequence"/>
</dbReference>
<dbReference type="InterPro" id="IPR047141">
    <property type="entry name" value="Stealth"/>
</dbReference>
<dbReference type="PANTHER" id="PTHR24045:SF0">
    <property type="entry name" value="N-ACETYLGLUCOSAMINE-1-PHOSPHOTRANSFERASE SUBUNITS ALPHA_BETA"/>
    <property type="match status" value="1"/>
</dbReference>
<feature type="domain" description="Stealth protein CR2 conserved region 2" evidence="3">
    <location>
        <begin position="37"/>
        <end position="142"/>
    </location>
</feature>
<reference evidence="6 7" key="2">
    <citation type="submission" date="2016-08" db="EMBL/GenBank/DDBJ databases">
        <title>Pervasive Adenine N6-methylation of Active Genes in Fungi.</title>
        <authorList>
            <consortium name="DOE Joint Genome Institute"/>
            <person name="Mondo S.J."/>
            <person name="Dannebaum R.O."/>
            <person name="Kuo R.C."/>
            <person name="Labutti K."/>
            <person name="Haridas S."/>
            <person name="Kuo A."/>
            <person name="Salamov A."/>
            <person name="Ahrendt S.R."/>
            <person name="Lipzen A."/>
            <person name="Sullivan W."/>
            <person name="Andreopoulos W.B."/>
            <person name="Clum A."/>
            <person name="Lindquist E."/>
            <person name="Daum C."/>
            <person name="Ramamoorthy G.K."/>
            <person name="Gryganskyi A."/>
            <person name="Culley D."/>
            <person name="Magnuson J.K."/>
            <person name="James T.Y."/>
            <person name="O'Malley M.A."/>
            <person name="Stajich J.E."/>
            <person name="Spatafora J.W."/>
            <person name="Visel A."/>
            <person name="Grigoriev I.V."/>
        </authorList>
    </citation>
    <scope>NUCLEOTIDE SEQUENCE [LARGE SCALE GENOMIC DNA]</scope>
    <source>
        <strain evidence="7">finn</strain>
    </source>
</reference>
<evidence type="ECO:0000256" key="2">
    <source>
        <dbReference type="ARBA" id="ARBA00022679"/>
    </source>
</evidence>
<proteinExistence type="inferred from homology"/>
<dbReference type="InterPro" id="IPR031358">
    <property type="entry name" value="Stealth_CR1"/>
</dbReference>
<comment type="caution">
    <text evidence="6">The sequence shown here is derived from an EMBL/GenBank/DDBJ whole genome shotgun (WGS) entry which is preliminary data.</text>
</comment>
<keyword evidence="2" id="KW-0808">Transferase</keyword>